<keyword evidence="2" id="KW-0479">Metal-binding</keyword>
<dbReference type="PANTHER" id="PTHR10799">
    <property type="entry name" value="SNF2/RAD54 HELICASE FAMILY"/>
    <property type="match status" value="1"/>
</dbReference>
<keyword evidence="7" id="KW-1185">Reference proteome</keyword>
<dbReference type="InterPro" id="IPR000330">
    <property type="entry name" value="SNF2_N"/>
</dbReference>
<dbReference type="GO" id="GO:0005524">
    <property type="term" value="F:ATP binding"/>
    <property type="evidence" value="ECO:0007669"/>
    <property type="project" value="InterPro"/>
</dbReference>
<proteinExistence type="predicted"/>
<dbReference type="SMART" id="SM00490">
    <property type="entry name" value="HELICc"/>
    <property type="match status" value="1"/>
</dbReference>
<dbReference type="KEGG" id="sfol:H3H32_27425"/>
<dbReference type="InterPro" id="IPR038718">
    <property type="entry name" value="SNF2-like_sf"/>
</dbReference>
<dbReference type="InterPro" id="IPR007527">
    <property type="entry name" value="Znf_SWIM"/>
</dbReference>
<keyword evidence="1" id="KW-0378">Hydrolase</keyword>
<evidence type="ECO:0000313" key="7">
    <source>
        <dbReference type="Proteomes" id="UP000515369"/>
    </source>
</evidence>
<dbReference type="Pfam" id="PF08455">
    <property type="entry name" value="SNF2_assoc"/>
    <property type="match status" value="1"/>
</dbReference>
<gene>
    <name evidence="6" type="ORF">H3H32_27425</name>
</gene>
<dbReference type="InterPro" id="IPR001650">
    <property type="entry name" value="Helicase_C-like"/>
</dbReference>
<dbReference type="Pfam" id="PF00176">
    <property type="entry name" value="SNF2-rel_dom"/>
    <property type="match status" value="1"/>
</dbReference>
<dbReference type="RefSeq" id="WP_182458935.1">
    <property type="nucleotide sequence ID" value="NZ_CP059732.1"/>
</dbReference>
<evidence type="ECO:0000259" key="5">
    <source>
        <dbReference type="PROSITE" id="PS51194"/>
    </source>
</evidence>
<keyword evidence="2" id="KW-0863">Zinc-finger</keyword>
<evidence type="ECO:0000259" key="3">
    <source>
        <dbReference type="PROSITE" id="PS50966"/>
    </source>
</evidence>
<dbReference type="GO" id="GO:0016787">
    <property type="term" value="F:hydrolase activity"/>
    <property type="evidence" value="ECO:0007669"/>
    <property type="project" value="UniProtKB-KW"/>
</dbReference>
<accession>A0A7G5GS13</accession>
<evidence type="ECO:0000259" key="4">
    <source>
        <dbReference type="PROSITE" id="PS51192"/>
    </source>
</evidence>
<dbReference type="InterPro" id="IPR049730">
    <property type="entry name" value="SNF2/RAD54-like_C"/>
</dbReference>
<keyword evidence="2" id="KW-0862">Zinc</keyword>
<dbReference type="SUPFAM" id="SSF52540">
    <property type="entry name" value="P-loop containing nucleoside triphosphate hydrolases"/>
    <property type="match status" value="2"/>
</dbReference>
<feature type="domain" description="SWIM-type" evidence="3">
    <location>
        <begin position="197"/>
        <end position="235"/>
    </location>
</feature>
<dbReference type="CDD" id="cd18793">
    <property type="entry name" value="SF2_C_SNF"/>
    <property type="match status" value="1"/>
</dbReference>
<dbReference type="PROSITE" id="PS50966">
    <property type="entry name" value="ZF_SWIM"/>
    <property type="match status" value="2"/>
</dbReference>
<dbReference type="Proteomes" id="UP000515369">
    <property type="component" value="Chromosome"/>
</dbReference>
<dbReference type="PROSITE" id="PS51192">
    <property type="entry name" value="HELICASE_ATP_BIND_1"/>
    <property type="match status" value="1"/>
</dbReference>
<organism evidence="6 7">
    <name type="scientific">Spirosoma foliorum</name>
    <dbReference type="NCBI Taxonomy" id="2710596"/>
    <lineage>
        <taxon>Bacteria</taxon>
        <taxon>Pseudomonadati</taxon>
        <taxon>Bacteroidota</taxon>
        <taxon>Cytophagia</taxon>
        <taxon>Cytophagales</taxon>
        <taxon>Cytophagaceae</taxon>
        <taxon>Spirosoma</taxon>
    </lineage>
</organism>
<sequence length="1282" mass="147726">MDSNLVIRCLLALRQLALPTVVKQAQLVYEEGHVAVKSFEEYEAYFTVRSVSGKSEYEVNIYNLDDPTEVWGDCTCPYSDEGVCKHVLAACYTLEVSLRIGSPIHRGRKSPDELVQKKIININKVSKPVAVPPKPVVPTWVASDTTLNLKNLGENQIRPKVADNFWSNRRHYQNVRSIEQGKGYETFELSLKKYGTYRIRISRVQKGTYHLSCSCNQTLKHPICEHQMGVLLWMANLRGIQALELLRDWTTEKNALLVDYGYSMQDSLTHKFEFKIDPSGDNLELILLDKSIQRISGNNWDSLFKSTLPSLTEQPIVPITTFVEPSVYVYLLEKFTRQTPPFFELTLCQGKLNTKTGKLTQVARMSPYDRERPTTDAIDLEIMNLGRMLTTNYLNEWLTGQGFKLGKNYWNINYSNEAREALLQWSLKLLDRLLPLLASRPVRILKGEGYSVGSVVTVDERPLTLRFQLSRADGETLLQATVQQGNDEPIPFNRLTDTGSDALVLVDGDRLCRYQSLDTAKAARQFMDMDGALRFRSLRDEQFFNGFLIPLANRFAVDFDQASDITKTDLEFREGRIYLKEDENNLLIVPAFGYATDEEPDIELPRDFRPARVVAYDGAVQLQKRDPDAENEFMRFIQQQHPDFAHQSDQFFYLPTQKVLENGWLFHFYEALRQNQTRLFGFSSLKKFRYNPNAAAFNIRSSSGIDWFDLKVEISFGDQAVALADVRKAILRRQNYVELGDGTIGVLPDEWIAQHAQLFRLGQIDDKKGNIRLSKRHFSILEHYRERISDPKLLKELDDKKEKLLNFQKIKKVKLPSNIQATLRPYQEEGYRCLHFLDEFGWGGCLADDMGLGKTLQMLTFLQEQKNRRPDGIHLVVVPKTLIFNWQAEATRFCSKLRLLIHTGTGRVKTFDKLADVDIVLTTYGAVRTDIEWLREFKFDYVILDEAQAIKNPDSLIAKSVRLLQARNRLTMTGTPVENNTFDLYAQFDFLNPGFLGSAELFRTEYANPIDKHQDKARAAELRQLIYPFMLKRTKEEVAKDLPEKTEIVLYCEMDKQQRRVYEAYRDRYRDLIEKRVAEVGAEQSAFLILEGLLKLRQICDSPALLNDEEDYGNESAKLDELVREIGQNASNHKIVIFSQFLGMLDQIRQKLERDRVPYEYLDGQTNDRASRVQNFQANDECRVFLMSLKAGGVGLNLTEADYVYLVDPWWNPAVEQQAIDRVHRIGQTKRVFAYRMICKDTVEEKILLLQDRKRALASDLISTETGFLKKLSPKDILGLFS</sequence>
<evidence type="ECO:0000256" key="1">
    <source>
        <dbReference type="ARBA" id="ARBA00022801"/>
    </source>
</evidence>
<dbReference type="PROSITE" id="PS51194">
    <property type="entry name" value="HELICASE_CTER"/>
    <property type="match status" value="1"/>
</dbReference>
<feature type="domain" description="SWIM-type" evidence="3">
    <location>
        <begin position="57"/>
        <end position="95"/>
    </location>
</feature>
<protein>
    <submittedName>
        <fullName evidence="6">SNF2 helicase associated domain-containing protein</fullName>
    </submittedName>
</protein>
<feature type="domain" description="Helicase C-terminal" evidence="5">
    <location>
        <begin position="1118"/>
        <end position="1273"/>
    </location>
</feature>
<dbReference type="Gene3D" id="3.40.50.300">
    <property type="entry name" value="P-loop containing nucleotide triphosphate hydrolases"/>
    <property type="match status" value="1"/>
</dbReference>
<feature type="domain" description="Helicase ATP-binding" evidence="4">
    <location>
        <begin position="835"/>
        <end position="994"/>
    </location>
</feature>
<dbReference type="CDD" id="cd18012">
    <property type="entry name" value="DEXQc_arch_SWI2_SNF2"/>
    <property type="match status" value="1"/>
</dbReference>
<dbReference type="GO" id="GO:0008270">
    <property type="term" value="F:zinc ion binding"/>
    <property type="evidence" value="ECO:0007669"/>
    <property type="project" value="UniProtKB-KW"/>
</dbReference>
<dbReference type="Pfam" id="PF00271">
    <property type="entry name" value="Helicase_C"/>
    <property type="match status" value="1"/>
</dbReference>
<evidence type="ECO:0000256" key="2">
    <source>
        <dbReference type="PROSITE-ProRule" id="PRU00325"/>
    </source>
</evidence>
<dbReference type="EMBL" id="CP059732">
    <property type="protein sequence ID" value="QMW01655.1"/>
    <property type="molecule type" value="Genomic_DNA"/>
</dbReference>
<evidence type="ECO:0000313" key="6">
    <source>
        <dbReference type="EMBL" id="QMW01655.1"/>
    </source>
</evidence>
<dbReference type="InterPro" id="IPR027417">
    <property type="entry name" value="P-loop_NTPase"/>
</dbReference>
<dbReference type="InterPro" id="IPR013663">
    <property type="entry name" value="Helicase_SWF/SNF/SWI_bac"/>
</dbReference>
<reference evidence="6 7" key="1">
    <citation type="submission" date="2020-07" db="EMBL/GenBank/DDBJ databases">
        <title>Spirosoma foliorum sp. nov., isolated from the leaves on the Nejang mountain Korea, Republic of.</title>
        <authorList>
            <person name="Ho H."/>
            <person name="Lee Y.-J."/>
            <person name="Nurcahyanto D.-A."/>
            <person name="Kim S.-G."/>
        </authorList>
    </citation>
    <scope>NUCLEOTIDE SEQUENCE [LARGE SCALE GENOMIC DNA]</scope>
    <source>
        <strain evidence="6 7">PL0136</strain>
    </source>
</reference>
<dbReference type="SMART" id="SM00487">
    <property type="entry name" value="DEXDc"/>
    <property type="match status" value="1"/>
</dbReference>
<dbReference type="Gene3D" id="3.40.50.10810">
    <property type="entry name" value="Tandem AAA-ATPase domain"/>
    <property type="match status" value="1"/>
</dbReference>
<dbReference type="InterPro" id="IPR014001">
    <property type="entry name" value="Helicase_ATP-bd"/>
</dbReference>
<name>A0A7G5GS13_9BACT</name>